<dbReference type="WBParaSite" id="EEL_0000167201-mRNA-1">
    <property type="protein sequence ID" value="EEL_0000167201-mRNA-1"/>
    <property type="gene ID" value="EEL_0000167201"/>
</dbReference>
<accession>A0A0R3RJL3</accession>
<dbReference type="Proteomes" id="UP000050640">
    <property type="component" value="Unplaced"/>
</dbReference>
<evidence type="ECO:0000313" key="2">
    <source>
        <dbReference type="WBParaSite" id="EEL_0000167201-mRNA-1"/>
    </source>
</evidence>
<reference evidence="2" key="1">
    <citation type="submission" date="2017-02" db="UniProtKB">
        <authorList>
            <consortium name="WormBaseParasite"/>
        </authorList>
    </citation>
    <scope>IDENTIFICATION</scope>
</reference>
<name>A0A0R3RJL3_9BILA</name>
<keyword evidence="1" id="KW-1185">Reference proteome</keyword>
<sequence length="80" mass="9122">MTIASASRETLAVQAFLELKMRSYVIGYEIAQKRLVDRMKRIQIAAYSVELARGDDNRAKISCENSINIVFLINSIWLIT</sequence>
<proteinExistence type="predicted"/>
<dbReference type="AlphaFoldDB" id="A0A0R3RJL3"/>
<evidence type="ECO:0000313" key="1">
    <source>
        <dbReference type="Proteomes" id="UP000050640"/>
    </source>
</evidence>
<organism evidence="1 2">
    <name type="scientific">Elaeophora elaphi</name>
    <dbReference type="NCBI Taxonomy" id="1147741"/>
    <lineage>
        <taxon>Eukaryota</taxon>
        <taxon>Metazoa</taxon>
        <taxon>Ecdysozoa</taxon>
        <taxon>Nematoda</taxon>
        <taxon>Chromadorea</taxon>
        <taxon>Rhabditida</taxon>
        <taxon>Spirurina</taxon>
        <taxon>Spiruromorpha</taxon>
        <taxon>Filarioidea</taxon>
        <taxon>Onchocercidae</taxon>
        <taxon>Elaeophora</taxon>
    </lineage>
</organism>
<protein>
    <submittedName>
        <fullName evidence="2">Transposase</fullName>
    </submittedName>
</protein>